<dbReference type="PANTHER" id="PTHR14969">
    <property type="entry name" value="SPHINGOSINE-1-PHOSPHATE PHOSPHOHYDROLASE"/>
    <property type="match status" value="1"/>
</dbReference>
<sequence length="212" mass="22611">MRRRTLLWTGTGMLVAATLLGAAIVFGYTEPPGFDTWWNETVSASRSDWMLSFALLLDHIGGGWIAILLVPLLLIVALLIARRWQAAVFAAVAFLVSAGAVQLLKHLFGRARPEDMIVASDFGSFPSGHAANAATIAMVLWLVFPRVWTAILGIAWVVAMAISRTLLSVHWATDTLGGALVGAGVVLVLGAWLLPWVQSATGRRDPAVASVG</sequence>
<feature type="transmembrane region" description="Helical" evidence="1">
    <location>
        <begin position="151"/>
        <end position="172"/>
    </location>
</feature>
<evidence type="ECO:0000313" key="4">
    <source>
        <dbReference type="Proteomes" id="UP000316125"/>
    </source>
</evidence>
<dbReference type="SUPFAM" id="SSF48317">
    <property type="entry name" value="Acid phosphatase/Vanadium-dependent haloperoxidase"/>
    <property type="match status" value="1"/>
</dbReference>
<dbReference type="SMART" id="SM00014">
    <property type="entry name" value="acidPPc"/>
    <property type="match status" value="1"/>
</dbReference>
<dbReference type="RefSeq" id="WP_140037814.1">
    <property type="nucleotide sequence ID" value="NZ_CP041040.1"/>
</dbReference>
<gene>
    <name evidence="3" type="ORF">FIV50_13100</name>
</gene>
<proteinExistence type="predicted"/>
<dbReference type="Pfam" id="PF01569">
    <property type="entry name" value="PAP2"/>
    <property type="match status" value="1"/>
</dbReference>
<keyword evidence="1" id="KW-1133">Transmembrane helix</keyword>
<dbReference type="InterPro" id="IPR036938">
    <property type="entry name" value="PAP2/HPO_sf"/>
</dbReference>
<dbReference type="Gene3D" id="1.20.144.10">
    <property type="entry name" value="Phosphatidic acid phosphatase type 2/haloperoxidase"/>
    <property type="match status" value="2"/>
</dbReference>
<feature type="transmembrane region" description="Helical" evidence="1">
    <location>
        <begin position="49"/>
        <end position="79"/>
    </location>
</feature>
<feature type="transmembrane region" description="Helical" evidence="1">
    <location>
        <begin position="124"/>
        <end position="144"/>
    </location>
</feature>
<dbReference type="OrthoDB" id="5289372at2"/>
<evidence type="ECO:0000313" key="3">
    <source>
        <dbReference type="EMBL" id="QDE35641.1"/>
    </source>
</evidence>
<feature type="transmembrane region" description="Helical" evidence="1">
    <location>
        <begin position="86"/>
        <end position="104"/>
    </location>
</feature>
<dbReference type="Proteomes" id="UP000316125">
    <property type="component" value="Chromosome"/>
</dbReference>
<dbReference type="InterPro" id="IPR000326">
    <property type="entry name" value="PAP2/HPO"/>
</dbReference>
<keyword evidence="1" id="KW-0472">Membrane</keyword>
<evidence type="ECO:0000256" key="1">
    <source>
        <dbReference type="SAM" id="Phobius"/>
    </source>
</evidence>
<dbReference type="PANTHER" id="PTHR14969:SF13">
    <property type="entry name" value="AT30094P"/>
    <property type="match status" value="1"/>
</dbReference>
<reference evidence="3 4" key="1">
    <citation type="submission" date="2019-06" db="EMBL/GenBank/DDBJ databases">
        <title>Complete genome of Microbacterium foliorum M2.</title>
        <authorList>
            <person name="Cao G."/>
        </authorList>
    </citation>
    <scope>NUCLEOTIDE SEQUENCE [LARGE SCALE GENOMIC DNA]</scope>
    <source>
        <strain evidence="3 4">M2</strain>
    </source>
</reference>
<feature type="transmembrane region" description="Helical" evidence="1">
    <location>
        <begin position="7"/>
        <end position="29"/>
    </location>
</feature>
<accession>A0A4Y5YRX2</accession>
<feature type="transmembrane region" description="Helical" evidence="1">
    <location>
        <begin position="178"/>
        <end position="197"/>
    </location>
</feature>
<protein>
    <submittedName>
        <fullName evidence="3">Phosphatase PAP2 family protein</fullName>
    </submittedName>
</protein>
<keyword evidence="1" id="KW-0812">Transmembrane</keyword>
<evidence type="ECO:0000259" key="2">
    <source>
        <dbReference type="SMART" id="SM00014"/>
    </source>
</evidence>
<organism evidence="3 4">
    <name type="scientific">Microbacterium foliorum</name>
    <dbReference type="NCBI Taxonomy" id="104336"/>
    <lineage>
        <taxon>Bacteria</taxon>
        <taxon>Bacillati</taxon>
        <taxon>Actinomycetota</taxon>
        <taxon>Actinomycetes</taxon>
        <taxon>Micrococcales</taxon>
        <taxon>Microbacteriaceae</taxon>
        <taxon>Microbacterium</taxon>
    </lineage>
</organism>
<feature type="domain" description="Phosphatidic acid phosphatase type 2/haloperoxidase" evidence="2">
    <location>
        <begin position="86"/>
        <end position="190"/>
    </location>
</feature>
<name>A0A4Y5YRX2_9MICO</name>
<dbReference type="EMBL" id="CP041040">
    <property type="protein sequence ID" value="QDE35641.1"/>
    <property type="molecule type" value="Genomic_DNA"/>
</dbReference>
<dbReference type="AlphaFoldDB" id="A0A4Y5YRX2"/>